<name>A0A2Y9BGS9_9FIRM</name>
<dbReference type="AlphaFoldDB" id="A0A2Y9BGS9"/>
<sequence>MSKMQSIIQVNSEPFIMLAGEVHNSNSSSVEVMEPIWQKAENLGMNTLLLPVTWEMLEHAEGEFDFTLVDGLIRQARGYGMHICFLWFGAWKNAQCYYAPEWVKSNPQRFWRAEVQKGKKKTNLANFYGMPYTTLSSHCEATVEADSRAFAMLMRHIREVDEKEHTVIMMQVENESGLQGAAREHSDYAEELFQKEVPSEFAEYMRQNVTEMNPEVKAAVEAGKEAGSWEDVFGLAAEEIFQAYSVAKYIDRVAAAGKQEYNLPMMVNAWLDKGQEAGMYPSGGPVAKMMEVWKYCAPHIDVFAPDIYVQNFCEVCDEYTKLGNPLIIPETAVHSHAGPRLVFVIGHYHAAGFAPFGFEDLGQTLTSADSYLFGVDTSDPLLSTPQNEEEYAWYNRTLHSMMPVLVSRYGTENLQAVISERPEQDMMMFGQYGFKIMMDSPLCTRKDGVCLAVKVDEDEFYLIANGCMVAPFSANPKKPHLDILALEEGEIREGRWHMRRRLNGDEVAAMRYNSPTLLRVKLFTYE</sequence>
<dbReference type="Proteomes" id="UP000245845">
    <property type="component" value="Unassembled WGS sequence"/>
</dbReference>
<dbReference type="Pfam" id="PF18120">
    <property type="entry name" value="DUF5597"/>
    <property type="match status" value="1"/>
</dbReference>
<evidence type="ECO:0000313" key="3">
    <source>
        <dbReference type="Proteomes" id="UP000245845"/>
    </source>
</evidence>
<keyword evidence="3" id="KW-1185">Reference proteome</keyword>
<dbReference type="InterPro" id="IPR040719">
    <property type="entry name" value="DUF5597"/>
</dbReference>
<evidence type="ECO:0000313" key="2">
    <source>
        <dbReference type="EMBL" id="PWJ28886.1"/>
    </source>
</evidence>
<proteinExistence type="predicted"/>
<dbReference type="RefSeq" id="WP_242996063.1">
    <property type="nucleotide sequence ID" value="NZ_BAAACK010000011.1"/>
</dbReference>
<dbReference type="Gene3D" id="3.20.20.80">
    <property type="entry name" value="Glycosidases"/>
    <property type="match status" value="1"/>
</dbReference>
<protein>
    <submittedName>
        <fullName evidence="2">Glycosyl hydrolase family 35</fullName>
    </submittedName>
</protein>
<accession>A0A2Y9BGS9</accession>
<evidence type="ECO:0000259" key="1">
    <source>
        <dbReference type="Pfam" id="PF18120"/>
    </source>
</evidence>
<organism evidence="2 3">
    <name type="scientific">Faecalicatena orotica</name>
    <dbReference type="NCBI Taxonomy" id="1544"/>
    <lineage>
        <taxon>Bacteria</taxon>
        <taxon>Bacillati</taxon>
        <taxon>Bacillota</taxon>
        <taxon>Clostridia</taxon>
        <taxon>Lachnospirales</taxon>
        <taxon>Lachnospiraceae</taxon>
        <taxon>Faecalicatena</taxon>
    </lineage>
</organism>
<feature type="domain" description="DUF5597" evidence="1">
    <location>
        <begin position="397"/>
        <end position="508"/>
    </location>
</feature>
<dbReference type="EMBL" id="QGDL01000007">
    <property type="protein sequence ID" value="PWJ28886.1"/>
    <property type="molecule type" value="Genomic_DNA"/>
</dbReference>
<keyword evidence="2" id="KW-0378">Hydrolase</keyword>
<gene>
    <name evidence="2" type="ORF">A8806_10734</name>
</gene>
<comment type="caution">
    <text evidence="2">The sequence shown here is derived from an EMBL/GenBank/DDBJ whole genome shotgun (WGS) entry which is preliminary data.</text>
</comment>
<reference evidence="2 3" key="1">
    <citation type="submission" date="2018-05" db="EMBL/GenBank/DDBJ databases">
        <title>The Hungate 1000. A catalogue of reference genomes from the rumen microbiome.</title>
        <authorList>
            <person name="Kelly W."/>
        </authorList>
    </citation>
    <scope>NUCLEOTIDE SEQUENCE [LARGE SCALE GENOMIC DNA]</scope>
    <source>
        <strain evidence="2 3">NLAE-zl-C242</strain>
    </source>
</reference>
<dbReference type="Gene3D" id="2.60.220.20">
    <property type="entry name" value="putative beta-Galactosidase from caulobacter crescentus"/>
    <property type="match status" value="1"/>
</dbReference>
<dbReference type="GO" id="GO:0016787">
    <property type="term" value="F:hydrolase activity"/>
    <property type="evidence" value="ECO:0007669"/>
    <property type="project" value="UniProtKB-KW"/>
</dbReference>
<dbReference type="SUPFAM" id="SSF51445">
    <property type="entry name" value="(Trans)glycosidases"/>
    <property type="match status" value="1"/>
</dbReference>
<dbReference type="InterPro" id="IPR017853">
    <property type="entry name" value="GH"/>
</dbReference>